<dbReference type="NCBIfam" id="NF003356">
    <property type="entry name" value="PRK04405.1"/>
    <property type="match status" value="1"/>
</dbReference>
<evidence type="ECO:0000256" key="8">
    <source>
        <dbReference type="ARBA" id="ARBA00023139"/>
    </source>
</evidence>
<dbReference type="Proteomes" id="UP000051749">
    <property type="component" value="Unassembled WGS sequence"/>
</dbReference>
<keyword evidence="5 11" id="KW-0732">Signal</keyword>
<dbReference type="PATRIC" id="fig|319653.3.peg.1767"/>
<dbReference type="PROSITE" id="PS51257">
    <property type="entry name" value="PROKAR_LIPOPROTEIN"/>
    <property type="match status" value="1"/>
</dbReference>
<evidence type="ECO:0000256" key="3">
    <source>
        <dbReference type="ARBA" id="ARBA00006071"/>
    </source>
</evidence>
<evidence type="ECO:0000256" key="10">
    <source>
        <dbReference type="ARBA" id="ARBA00023288"/>
    </source>
</evidence>
<evidence type="ECO:0000256" key="6">
    <source>
        <dbReference type="ARBA" id="ARBA00023110"/>
    </source>
</evidence>
<dbReference type="GO" id="GO:0006457">
    <property type="term" value="P:protein folding"/>
    <property type="evidence" value="ECO:0007669"/>
    <property type="project" value="UniProtKB-UniRule"/>
</dbReference>
<evidence type="ECO:0000256" key="7">
    <source>
        <dbReference type="ARBA" id="ARBA00023136"/>
    </source>
</evidence>
<organism evidence="13 14">
    <name type="scientific">Pediococcus ethanolidurans</name>
    <dbReference type="NCBI Taxonomy" id="319653"/>
    <lineage>
        <taxon>Bacteria</taxon>
        <taxon>Bacillati</taxon>
        <taxon>Bacillota</taxon>
        <taxon>Bacilli</taxon>
        <taxon>Lactobacillales</taxon>
        <taxon>Lactobacillaceae</taxon>
        <taxon>Pediococcus</taxon>
    </lineage>
</organism>
<sequence>MKIMKMSSLKKIIAITFGTIIIAAGLTGCGNGNSKDKTVVSMKGSDISQSQYYKALKQDSSAKTVLQKLIVTKSLENEYGKKVSKSDVNKVYTTYENQYGDNFSSILKQNSYTKKQFKQQLRENLLMKKAVKASVKITNKDLKKQFKVFEPKVQVAEITVKTESEAKKILKKSQANNADFAKLAKEYSTDTSNLNNGGKLPAFDNTNTSLDAAFTKAAFTLKTGEIYKSPVKTSSGYEIIKMIKNPGKGKWQDHKTELKAQILAADQQDSKVMKKVLSKLFKENDIKIKDSDLKDALAGY</sequence>
<feature type="domain" description="PpiC" evidence="12">
    <location>
        <begin position="150"/>
        <end position="244"/>
    </location>
</feature>
<evidence type="ECO:0000256" key="4">
    <source>
        <dbReference type="ARBA" id="ARBA00022475"/>
    </source>
</evidence>
<keyword evidence="7 11" id="KW-0472">Membrane</keyword>
<comment type="similarity">
    <text evidence="3 11">Belongs to the PrsA family.</text>
</comment>
<dbReference type="InterPro" id="IPR046357">
    <property type="entry name" value="PPIase_dom_sf"/>
</dbReference>
<dbReference type="Pfam" id="PF00639">
    <property type="entry name" value="Rotamase"/>
    <property type="match status" value="1"/>
</dbReference>
<dbReference type="STRING" id="319653.SAMN04487973_101233"/>
<dbReference type="HAMAP" id="MF_01145">
    <property type="entry name" value="Foldase_PrsA"/>
    <property type="match status" value="1"/>
</dbReference>
<dbReference type="EMBL" id="JQBY01000005">
    <property type="protein sequence ID" value="KRN83028.1"/>
    <property type="molecule type" value="Genomic_DNA"/>
</dbReference>
<dbReference type="InterPro" id="IPR023059">
    <property type="entry name" value="Foldase_PrsA"/>
</dbReference>
<dbReference type="InterPro" id="IPR000297">
    <property type="entry name" value="PPIase_PpiC"/>
</dbReference>
<dbReference type="Gene3D" id="3.10.50.40">
    <property type="match status" value="1"/>
</dbReference>
<dbReference type="PANTHER" id="PTHR47245:SF1">
    <property type="entry name" value="FOLDASE PROTEIN PRSA"/>
    <property type="match status" value="1"/>
</dbReference>
<evidence type="ECO:0000256" key="9">
    <source>
        <dbReference type="ARBA" id="ARBA00023235"/>
    </source>
</evidence>
<evidence type="ECO:0000256" key="11">
    <source>
        <dbReference type="HAMAP-Rule" id="MF_01145"/>
    </source>
</evidence>
<evidence type="ECO:0000256" key="1">
    <source>
        <dbReference type="ARBA" id="ARBA00000971"/>
    </source>
</evidence>
<name>A0A0R2K9R2_9LACO</name>
<proteinExistence type="inferred from homology"/>
<dbReference type="SUPFAM" id="SSF54534">
    <property type="entry name" value="FKBP-like"/>
    <property type="match status" value="1"/>
</dbReference>
<dbReference type="PROSITE" id="PS50198">
    <property type="entry name" value="PPIC_PPIASE_2"/>
    <property type="match status" value="1"/>
</dbReference>
<dbReference type="InterPro" id="IPR027304">
    <property type="entry name" value="Trigger_fact/SurA_dom_sf"/>
</dbReference>
<evidence type="ECO:0000259" key="12">
    <source>
        <dbReference type="PROSITE" id="PS50198"/>
    </source>
</evidence>
<dbReference type="InterPro" id="IPR050245">
    <property type="entry name" value="PrsA_foldase"/>
</dbReference>
<dbReference type="PANTHER" id="PTHR47245">
    <property type="entry name" value="PEPTIDYLPROLYL ISOMERASE"/>
    <property type="match status" value="1"/>
</dbReference>
<evidence type="ECO:0000313" key="14">
    <source>
        <dbReference type="Proteomes" id="UP000051749"/>
    </source>
</evidence>
<keyword evidence="10 11" id="KW-0449">Lipoprotein</keyword>
<comment type="caution">
    <text evidence="13">The sequence shown here is derived from an EMBL/GenBank/DDBJ whole genome shotgun (WGS) entry which is preliminary data.</text>
</comment>
<gene>
    <name evidence="11" type="primary">prsA</name>
    <name evidence="13" type="ORF">IV87_GL001738</name>
</gene>
<protein>
    <recommendedName>
        <fullName evidence="11">Foldase protein PrsA</fullName>
        <ecNumber evidence="11">5.2.1.8</ecNumber>
    </recommendedName>
</protein>
<accession>A0A0R2K9R2</accession>
<evidence type="ECO:0000256" key="5">
    <source>
        <dbReference type="ARBA" id="ARBA00022729"/>
    </source>
</evidence>
<keyword evidence="6 11" id="KW-0697">Rotamase</keyword>
<comment type="catalytic activity">
    <reaction evidence="1 11">
        <text>[protein]-peptidylproline (omega=180) = [protein]-peptidylproline (omega=0)</text>
        <dbReference type="Rhea" id="RHEA:16237"/>
        <dbReference type="Rhea" id="RHEA-COMP:10747"/>
        <dbReference type="Rhea" id="RHEA-COMP:10748"/>
        <dbReference type="ChEBI" id="CHEBI:83833"/>
        <dbReference type="ChEBI" id="CHEBI:83834"/>
        <dbReference type="EC" id="5.2.1.8"/>
    </reaction>
</comment>
<dbReference type="AlphaFoldDB" id="A0A0R2K9R2"/>
<keyword evidence="8 11" id="KW-0564">Palmitate</keyword>
<evidence type="ECO:0000313" key="13">
    <source>
        <dbReference type="EMBL" id="KRN83028.1"/>
    </source>
</evidence>
<evidence type="ECO:0000256" key="2">
    <source>
        <dbReference type="ARBA" id="ARBA00004193"/>
    </source>
</evidence>
<comment type="function">
    <text evidence="11">Plays a major role in protein secretion by helping the post-translocational extracellular folding of several secreted proteins.</text>
</comment>
<comment type="subcellular location">
    <subcellularLocation>
        <location evidence="2 11">Cell membrane</location>
        <topology evidence="2 11">Lipid-anchor</topology>
    </subcellularLocation>
</comment>
<reference evidence="13 14" key="1">
    <citation type="journal article" date="2015" name="Genome Announc.">
        <title>Expanding the biotechnology potential of lactobacilli through comparative genomics of 213 strains and associated genera.</title>
        <authorList>
            <person name="Sun Z."/>
            <person name="Harris H.M."/>
            <person name="McCann A."/>
            <person name="Guo C."/>
            <person name="Argimon S."/>
            <person name="Zhang W."/>
            <person name="Yang X."/>
            <person name="Jeffery I.B."/>
            <person name="Cooney J.C."/>
            <person name="Kagawa T.F."/>
            <person name="Liu W."/>
            <person name="Song Y."/>
            <person name="Salvetti E."/>
            <person name="Wrobel A."/>
            <person name="Rasinkangas P."/>
            <person name="Parkhill J."/>
            <person name="Rea M.C."/>
            <person name="O'Sullivan O."/>
            <person name="Ritari J."/>
            <person name="Douillard F.P."/>
            <person name="Paul Ross R."/>
            <person name="Yang R."/>
            <person name="Briner A.E."/>
            <person name="Felis G.E."/>
            <person name="de Vos W.M."/>
            <person name="Barrangou R."/>
            <person name="Klaenhammer T.R."/>
            <person name="Caufield P.W."/>
            <person name="Cui Y."/>
            <person name="Zhang H."/>
            <person name="O'Toole P.W."/>
        </authorList>
    </citation>
    <scope>NUCLEOTIDE SEQUENCE [LARGE SCALE GENOMIC DNA]</scope>
    <source>
        <strain evidence="13 14">DSM 22301</strain>
    </source>
</reference>
<dbReference type="GO" id="GO:0005886">
    <property type="term" value="C:plasma membrane"/>
    <property type="evidence" value="ECO:0007669"/>
    <property type="project" value="UniProtKB-SubCell"/>
</dbReference>
<dbReference type="SUPFAM" id="SSF109998">
    <property type="entry name" value="Triger factor/SurA peptide-binding domain-like"/>
    <property type="match status" value="1"/>
</dbReference>
<keyword evidence="9 11" id="KW-0413">Isomerase</keyword>
<dbReference type="GO" id="GO:0003755">
    <property type="term" value="F:peptidyl-prolyl cis-trans isomerase activity"/>
    <property type="evidence" value="ECO:0007669"/>
    <property type="project" value="UniProtKB-UniRule"/>
</dbReference>
<dbReference type="EC" id="5.2.1.8" evidence="11"/>
<keyword evidence="4 11" id="KW-1003">Cell membrane</keyword>